<evidence type="ECO:0000256" key="1">
    <source>
        <dbReference type="SAM" id="Phobius"/>
    </source>
</evidence>
<dbReference type="RefSeq" id="WP_216940260.1">
    <property type="nucleotide sequence ID" value="NZ_CP077062.1"/>
</dbReference>
<dbReference type="EMBL" id="CP077062">
    <property type="protein sequence ID" value="QWZ08647.1"/>
    <property type="molecule type" value="Genomic_DNA"/>
</dbReference>
<feature type="transmembrane region" description="Helical" evidence="1">
    <location>
        <begin position="79"/>
        <end position="99"/>
    </location>
</feature>
<dbReference type="KEGG" id="nps:KRR39_01930"/>
<evidence type="ECO:0000313" key="2">
    <source>
        <dbReference type="EMBL" id="QWZ08647.1"/>
    </source>
</evidence>
<dbReference type="AlphaFoldDB" id="A0A975Y0N3"/>
<accession>A0A975Y0N3</accession>
<dbReference type="Pfam" id="PF06772">
    <property type="entry name" value="LtrA"/>
    <property type="match status" value="1"/>
</dbReference>
<dbReference type="PANTHER" id="PTHR36840">
    <property type="entry name" value="BLL5714 PROTEIN"/>
    <property type="match status" value="1"/>
</dbReference>
<name>A0A975Y0N3_9ACTN</name>
<evidence type="ECO:0000313" key="3">
    <source>
        <dbReference type="Proteomes" id="UP000683575"/>
    </source>
</evidence>
<sequence>MPSPLRRHPAEEDSPVGASYAELFFDLVFVLAVTQLSSALVDDLTVAGATQTLVLLLAAWWAWIYTTWMTNWFDPETRAVRAILLVGMLASLCGAIAIPDAFDDRAGLFVAGYVGLQLIRNGFMVLATQRSDPLHAPLVRIFVWSAWVSMIWLAGALVEGEARIAVWIVALVLDYAGPLAGHWAPRLGRSVPADWDLVPSHFSERLQLFVILALGETIVAAGVSASELEMDAMRIAAVVVSFGVSVAFWWLYFDYHAEGVARELQARDAERGRLGELLSYLHVPIVAGIIVSAVAAELVIAHPGERLHIDEMLPLAAGPALFLVGSVFFKASVLHAQWRQRLVAAVVILVITLSGVFATALAAWSLVLIVLVGVALYETVKLKDTASTDV</sequence>
<dbReference type="Proteomes" id="UP000683575">
    <property type="component" value="Chromosome"/>
</dbReference>
<feature type="transmembrane region" description="Helical" evidence="1">
    <location>
        <begin position="165"/>
        <end position="185"/>
    </location>
</feature>
<feature type="transmembrane region" description="Helical" evidence="1">
    <location>
        <begin position="53"/>
        <end position="73"/>
    </location>
</feature>
<gene>
    <name evidence="2" type="ORF">KRR39_01930</name>
</gene>
<dbReference type="InterPro" id="IPR010640">
    <property type="entry name" value="Low_temperature_requirement_A"/>
</dbReference>
<feature type="transmembrane region" description="Helical" evidence="1">
    <location>
        <begin position="205"/>
        <end position="223"/>
    </location>
</feature>
<feature type="transmembrane region" description="Helical" evidence="1">
    <location>
        <begin position="343"/>
        <end position="376"/>
    </location>
</feature>
<reference evidence="2" key="1">
    <citation type="submission" date="2021-06" db="EMBL/GenBank/DDBJ databases">
        <title>Complete genome sequence of Nocardioides sp. G188.</title>
        <authorList>
            <person name="Im W.-T."/>
        </authorList>
    </citation>
    <scope>NUCLEOTIDE SEQUENCE</scope>
    <source>
        <strain evidence="2">G188</strain>
    </source>
</reference>
<keyword evidence="1" id="KW-1133">Transmembrane helix</keyword>
<keyword evidence="1" id="KW-0472">Membrane</keyword>
<proteinExistence type="predicted"/>
<organism evidence="2 3">
    <name type="scientific">Nocardioides panacis</name>
    <dbReference type="NCBI Taxonomy" id="2849501"/>
    <lineage>
        <taxon>Bacteria</taxon>
        <taxon>Bacillati</taxon>
        <taxon>Actinomycetota</taxon>
        <taxon>Actinomycetes</taxon>
        <taxon>Propionibacteriales</taxon>
        <taxon>Nocardioidaceae</taxon>
        <taxon>Nocardioides</taxon>
    </lineage>
</organism>
<feature type="transmembrane region" description="Helical" evidence="1">
    <location>
        <begin position="235"/>
        <end position="253"/>
    </location>
</feature>
<feature type="transmembrane region" description="Helical" evidence="1">
    <location>
        <begin position="277"/>
        <end position="300"/>
    </location>
</feature>
<keyword evidence="3" id="KW-1185">Reference proteome</keyword>
<protein>
    <submittedName>
        <fullName evidence="2">Low temperature requirement protein A</fullName>
    </submittedName>
</protein>
<dbReference type="PANTHER" id="PTHR36840:SF1">
    <property type="entry name" value="BLL5714 PROTEIN"/>
    <property type="match status" value="1"/>
</dbReference>
<feature type="transmembrane region" description="Helical" evidence="1">
    <location>
        <begin position="138"/>
        <end position="158"/>
    </location>
</feature>
<feature type="transmembrane region" description="Helical" evidence="1">
    <location>
        <begin position="312"/>
        <end position="331"/>
    </location>
</feature>
<keyword evidence="1" id="KW-0812">Transmembrane</keyword>
<feature type="transmembrane region" description="Helical" evidence="1">
    <location>
        <begin position="106"/>
        <end position="126"/>
    </location>
</feature>